<organism evidence="3 4">
    <name type="scientific">Thermomonospora cellulosilytica</name>
    <dbReference type="NCBI Taxonomy" id="1411118"/>
    <lineage>
        <taxon>Bacteria</taxon>
        <taxon>Bacillati</taxon>
        <taxon>Actinomycetota</taxon>
        <taxon>Actinomycetes</taxon>
        <taxon>Streptosporangiales</taxon>
        <taxon>Thermomonosporaceae</taxon>
        <taxon>Thermomonospora</taxon>
    </lineage>
</organism>
<evidence type="ECO:0000256" key="1">
    <source>
        <dbReference type="SAM" id="MobiDB-lite"/>
    </source>
</evidence>
<dbReference type="AlphaFoldDB" id="A0A7W3R930"/>
<protein>
    <recommendedName>
        <fullName evidence="2">DUF397 domain-containing protein</fullName>
    </recommendedName>
</protein>
<keyword evidence="4" id="KW-1185">Reference proteome</keyword>
<evidence type="ECO:0000259" key="2">
    <source>
        <dbReference type="Pfam" id="PF04149"/>
    </source>
</evidence>
<feature type="region of interest" description="Disordered" evidence="1">
    <location>
        <begin position="1"/>
        <end position="21"/>
    </location>
</feature>
<evidence type="ECO:0000313" key="4">
    <source>
        <dbReference type="Proteomes" id="UP000539313"/>
    </source>
</evidence>
<feature type="domain" description="DUF397" evidence="2">
    <location>
        <begin position="5"/>
        <end position="33"/>
    </location>
</feature>
<gene>
    <name evidence="3" type="ORF">HNR21_003189</name>
</gene>
<reference evidence="3 4" key="1">
    <citation type="submission" date="2020-08" db="EMBL/GenBank/DDBJ databases">
        <title>Sequencing the genomes of 1000 actinobacteria strains.</title>
        <authorList>
            <person name="Klenk H.-P."/>
        </authorList>
    </citation>
    <scope>NUCLEOTIDE SEQUENCE [LARGE SCALE GENOMIC DNA]</scope>
    <source>
        <strain evidence="3 4">DSM 45823</strain>
    </source>
</reference>
<dbReference type="InterPro" id="IPR007278">
    <property type="entry name" value="DUF397"/>
</dbReference>
<accession>A0A7W3R930</accession>
<dbReference type="Proteomes" id="UP000539313">
    <property type="component" value="Unassembled WGS sequence"/>
</dbReference>
<proteinExistence type="predicted"/>
<dbReference type="EMBL" id="JACJII010000001">
    <property type="protein sequence ID" value="MBA9004307.1"/>
    <property type="molecule type" value="Genomic_DNA"/>
</dbReference>
<comment type="caution">
    <text evidence="3">The sequence shown here is derived from an EMBL/GenBank/DDBJ whole genome shotgun (WGS) entry which is preliminary data.</text>
</comment>
<name>A0A7W3R930_9ACTN</name>
<dbReference type="Pfam" id="PF04149">
    <property type="entry name" value="DUF397"/>
    <property type="match status" value="1"/>
</dbReference>
<evidence type="ECO:0000313" key="3">
    <source>
        <dbReference type="EMBL" id="MBA9004307.1"/>
    </source>
</evidence>
<sequence length="39" mass="4413">MSAVIAVRDSKDPNGPHLTFTPEDWRTLTERIKHGHLDA</sequence>